<name>A0A401ZZK8_9CHLR</name>
<sequence length="128" mass="15055">MFAAHAGHHLQVLVEWTPEFQATAEDEETIQIGRDNPEHSMILVLRNISKIQIFILHEYEIHAFNKQGEILAVYTVTQGHHYACFEPWMDTHQRSWPLLANSPMRDRVSSRSMNLNFKKVTQKKRKKM</sequence>
<reference evidence="2" key="1">
    <citation type="submission" date="2018-12" db="EMBL/GenBank/DDBJ databases">
        <title>Tengunoibacter tsumagoiensis gen. nov., sp. nov., Dictyobacter kobayashii sp. nov., D. alpinus sp. nov., and D. joshuensis sp. nov. and description of Dictyobacteraceae fam. nov. within the order Ktedonobacterales isolated from Tengu-no-mugimeshi.</title>
        <authorList>
            <person name="Wang C.M."/>
            <person name="Zheng Y."/>
            <person name="Sakai Y."/>
            <person name="Toyoda A."/>
            <person name="Minakuchi Y."/>
            <person name="Abe K."/>
            <person name="Yokota A."/>
            <person name="Yabe S."/>
        </authorList>
    </citation>
    <scope>NUCLEOTIDE SEQUENCE [LARGE SCALE GENOMIC DNA]</scope>
    <source>
        <strain evidence="2">Uno3</strain>
    </source>
</reference>
<comment type="caution">
    <text evidence="1">The sequence shown here is derived from an EMBL/GenBank/DDBJ whole genome shotgun (WGS) entry which is preliminary data.</text>
</comment>
<gene>
    <name evidence="1" type="ORF">KTT_21350</name>
</gene>
<dbReference type="AlphaFoldDB" id="A0A401ZZK8"/>
<evidence type="ECO:0000313" key="1">
    <source>
        <dbReference type="EMBL" id="GCE12276.1"/>
    </source>
</evidence>
<dbReference type="Proteomes" id="UP000287352">
    <property type="component" value="Unassembled WGS sequence"/>
</dbReference>
<proteinExistence type="predicted"/>
<keyword evidence="2" id="KW-1185">Reference proteome</keyword>
<dbReference type="EMBL" id="BIFR01000001">
    <property type="protein sequence ID" value="GCE12276.1"/>
    <property type="molecule type" value="Genomic_DNA"/>
</dbReference>
<accession>A0A401ZZK8</accession>
<protein>
    <submittedName>
        <fullName evidence="1">Uncharacterized protein</fullName>
    </submittedName>
</protein>
<evidence type="ECO:0000313" key="2">
    <source>
        <dbReference type="Proteomes" id="UP000287352"/>
    </source>
</evidence>
<organism evidence="1 2">
    <name type="scientific">Tengunoibacter tsumagoiensis</name>
    <dbReference type="NCBI Taxonomy" id="2014871"/>
    <lineage>
        <taxon>Bacteria</taxon>
        <taxon>Bacillati</taxon>
        <taxon>Chloroflexota</taxon>
        <taxon>Ktedonobacteria</taxon>
        <taxon>Ktedonobacterales</taxon>
        <taxon>Dictyobacteraceae</taxon>
        <taxon>Tengunoibacter</taxon>
    </lineage>
</organism>